<dbReference type="GeneID" id="43586730"/>
<reference evidence="2" key="1">
    <citation type="submission" date="2017-08" db="EMBL/GenBank/DDBJ databases">
        <authorList>
            <person name="Cuomo C."/>
            <person name="Billmyre B."/>
            <person name="Heitman J."/>
        </authorList>
    </citation>
    <scope>NUCLEOTIDE SEQUENCE</scope>
    <source>
        <strain evidence="2">CBS 12478</strain>
    </source>
</reference>
<feature type="compositionally biased region" description="Polar residues" evidence="1">
    <location>
        <begin position="299"/>
        <end position="310"/>
    </location>
</feature>
<evidence type="ECO:0000313" key="3">
    <source>
        <dbReference type="Proteomes" id="UP000322225"/>
    </source>
</evidence>
<accession>A0A5M6C4C8</accession>
<dbReference type="RefSeq" id="XP_031862955.1">
    <property type="nucleotide sequence ID" value="XM_032002616.1"/>
</dbReference>
<evidence type="ECO:0000313" key="2">
    <source>
        <dbReference type="EMBL" id="WWD16535.1"/>
    </source>
</evidence>
<feature type="compositionally biased region" description="Basic and acidic residues" evidence="1">
    <location>
        <begin position="433"/>
        <end position="446"/>
    </location>
</feature>
<gene>
    <name evidence="2" type="ORF">CI109_100962</name>
</gene>
<dbReference type="EMBL" id="CP144052">
    <property type="protein sequence ID" value="WWD16535.1"/>
    <property type="molecule type" value="Genomic_DNA"/>
</dbReference>
<sequence>MLAAAQYNDLEAWVEITVGSEGRPLREYLPCFDRGTRSSPPTFTSFLEIPYPSHPSIGYSIHVRNTTPKEWTGDLLSDVEIDGLPLEPAFLSSRSGDEVMHRVFSGGNSGPPALMKGNIAACVVDPLDDAQDHARLLDGLGPTVGSIAINIYRGELAPVPEGLLRLTLEDSTGYNGTLTFDDDAISPLAEKAVHIPRQFSTDLIVFEDDAVTPWCRFVFTYGTRQALIANGVFDPPTDLAKPLTIQNQNPQQEQETLGGEVLVPASPEPIKAGHPAEERKVQYQSTKSSAEVSRVSRPSHVTQRSSVQQLTSLRKKTNLEYVKHLFEHQSPRGSTMYHRLPQETVRSKPVRPLSISRHPQDRIRRIDFAYRRPDTSDDIQKAPNVAPPEMIRPKADQHHFRCIAEQRPLEDMRPDELDRLHEKLQERHKKREMRKEKEREKKERGKTMANAIDLTLSDSE</sequence>
<dbReference type="OrthoDB" id="2565370at2759"/>
<organism evidence="2 3">
    <name type="scientific">Kwoniella shandongensis</name>
    <dbReference type="NCBI Taxonomy" id="1734106"/>
    <lineage>
        <taxon>Eukaryota</taxon>
        <taxon>Fungi</taxon>
        <taxon>Dikarya</taxon>
        <taxon>Basidiomycota</taxon>
        <taxon>Agaricomycotina</taxon>
        <taxon>Tremellomycetes</taxon>
        <taxon>Tremellales</taxon>
        <taxon>Cryptococcaceae</taxon>
        <taxon>Kwoniella</taxon>
    </lineage>
</organism>
<reference evidence="2" key="2">
    <citation type="submission" date="2024-01" db="EMBL/GenBank/DDBJ databases">
        <title>Comparative genomics of Cryptococcus and Kwoniella reveals pathogenesis evolution and contrasting modes of karyotype evolution via chromosome fusion or intercentromeric recombination.</title>
        <authorList>
            <person name="Coelho M.A."/>
            <person name="David-Palma M."/>
            <person name="Shea T."/>
            <person name="Bowers K."/>
            <person name="McGinley-Smith S."/>
            <person name="Mohammad A.W."/>
            <person name="Gnirke A."/>
            <person name="Yurkov A.M."/>
            <person name="Nowrousian M."/>
            <person name="Sun S."/>
            <person name="Cuomo C.A."/>
            <person name="Heitman J."/>
        </authorList>
    </citation>
    <scope>NUCLEOTIDE SEQUENCE</scope>
    <source>
        <strain evidence="2">CBS 12478</strain>
    </source>
</reference>
<proteinExistence type="predicted"/>
<feature type="region of interest" description="Disordered" evidence="1">
    <location>
        <begin position="283"/>
        <end position="310"/>
    </location>
</feature>
<evidence type="ECO:0000256" key="1">
    <source>
        <dbReference type="SAM" id="MobiDB-lite"/>
    </source>
</evidence>
<feature type="region of interest" description="Disordered" evidence="1">
    <location>
        <begin position="423"/>
        <end position="460"/>
    </location>
</feature>
<dbReference type="AlphaFoldDB" id="A0A5M6C4C8"/>
<dbReference type="KEGG" id="ksn:43586730"/>
<name>A0A5M6C4C8_9TREE</name>
<protein>
    <submittedName>
        <fullName evidence="2">Uncharacterized protein</fullName>
    </submittedName>
</protein>
<keyword evidence="3" id="KW-1185">Reference proteome</keyword>
<dbReference type="Proteomes" id="UP000322225">
    <property type="component" value="Chromosome 2"/>
</dbReference>